<organism evidence="1">
    <name type="scientific">Moorella thermoacetica Y72</name>
    <dbReference type="NCBI Taxonomy" id="1325331"/>
    <lineage>
        <taxon>Bacteria</taxon>
        <taxon>Bacillati</taxon>
        <taxon>Bacillota</taxon>
        <taxon>Clostridia</taxon>
        <taxon>Neomoorellales</taxon>
        <taxon>Neomoorellaceae</taxon>
        <taxon>Neomoorella</taxon>
    </lineage>
</organism>
<proteinExistence type="predicted"/>
<sequence length="34" mass="4221">MVLREPDWWRKIKSGEYRGYYRRMYAARLGKARG</sequence>
<dbReference type="AlphaFoldDB" id="A0A0S6UCD0"/>
<evidence type="ECO:0000313" key="1">
    <source>
        <dbReference type="EMBL" id="GAF25940.1"/>
    </source>
</evidence>
<gene>
    <name evidence="1" type="ORF">MTY_1277</name>
</gene>
<accession>A0A0S6UCD0</accession>
<reference evidence="1" key="1">
    <citation type="journal article" date="2014" name="Gene">
        <title>Genome-guided analysis of transformation efficiency and carbon dioxide assimilation by Moorella thermoacetica Y72.</title>
        <authorList>
            <person name="Tsukahara K."/>
            <person name="Kita A."/>
            <person name="Nakashimada Y."/>
            <person name="Hoshino T."/>
            <person name="Murakami K."/>
        </authorList>
    </citation>
    <scope>NUCLEOTIDE SEQUENCE [LARGE SCALE GENOMIC DNA]</scope>
    <source>
        <strain evidence="1">Y72</strain>
    </source>
</reference>
<name>A0A0S6UCD0_NEOTH</name>
<protein>
    <submittedName>
        <fullName evidence="1">Uncharacterized protein</fullName>
    </submittedName>
</protein>
<dbReference type="Proteomes" id="UP000063718">
    <property type="component" value="Unassembled WGS sequence"/>
</dbReference>
<dbReference type="EMBL" id="DF238840">
    <property type="protein sequence ID" value="GAF25940.1"/>
    <property type="molecule type" value="Genomic_DNA"/>
</dbReference>